<feature type="region of interest" description="Disordered" evidence="1">
    <location>
        <begin position="89"/>
        <end position="109"/>
    </location>
</feature>
<evidence type="ECO:0000313" key="2">
    <source>
        <dbReference type="EMBL" id="VTZ51990.1"/>
    </source>
</evidence>
<dbReference type="EMBL" id="CABFMQ020000120">
    <property type="protein sequence ID" value="VTZ51990.1"/>
    <property type="molecule type" value="Genomic_DNA"/>
</dbReference>
<sequence length="109" mass="12291">MTMPAQGRPLRGTADLRTLANRSDIQIPAHKAYLRISFLELEKARRTLEVRAASDRFEKIQTRFREIDAEIANILASLNGAAPRAHAVAAPHRSPVGRKPMKRNFQLSY</sequence>
<dbReference type="RefSeq" id="WP_174513673.1">
    <property type="nucleotide sequence ID" value="NZ_CABFMQ020000120.1"/>
</dbReference>
<dbReference type="Proteomes" id="UP000485880">
    <property type="component" value="Unassembled WGS sequence"/>
</dbReference>
<name>A0A8B6MAJ1_METTU</name>
<comment type="caution">
    <text evidence="2">The sequence shown here is derived from an EMBL/GenBank/DDBJ whole genome shotgun (WGS) entry which is preliminary data.</text>
</comment>
<reference evidence="2 3" key="1">
    <citation type="submission" date="2019-05" db="EMBL/GenBank/DDBJ databases">
        <authorList>
            <person name="Farhan Ul Haque M."/>
        </authorList>
    </citation>
    <scope>NUCLEOTIDE SEQUENCE [LARGE SCALE GENOMIC DNA]</scope>
    <source>
        <strain evidence="2">2</strain>
    </source>
</reference>
<keyword evidence="3" id="KW-1185">Reference proteome</keyword>
<gene>
    <name evidence="2" type="ORF">MPC4_60079</name>
</gene>
<organism evidence="2 3">
    <name type="scientific">Methylocella tundrae</name>
    <dbReference type="NCBI Taxonomy" id="227605"/>
    <lineage>
        <taxon>Bacteria</taxon>
        <taxon>Pseudomonadati</taxon>
        <taxon>Pseudomonadota</taxon>
        <taxon>Alphaproteobacteria</taxon>
        <taxon>Hyphomicrobiales</taxon>
        <taxon>Beijerinckiaceae</taxon>
        <taxon>Methylocella</taxon>
    </lineage>
</organism>
<dbReference type="AlphaFoldDB" id="A0A8B6MAJ1"/>
<accession>A0A8B6MAJ1</accession>
<proteinExistence type="predicted"/>
<evidence type="ECO:0000313" key="3">
    <source>
        <dbReference type="Proteomes" id="UP000485880"/>
    </source>
</evidence>
<evidence type="ECO:0000256" key="1">
    <source>
        <dbReference type="SAM" id="MobiDB-lite"/>
    </source>
</evidence>
<protein>
    <submittedName>
        <fullName evidence="2">Uncharacterized protein</fullName>
    </submittedName>
</protein>